<dbReference type="Pfam" id="PF25989">
    <property type="entry name" value="YknX_C"/>
    <property type="match status" value="1"/>
</dbReference>
<dbReference type="Gene3D" id="2.40.420.20">
    <property type="match status" value="1"/>
</dbReference>
<dbReference type="NCBIfam" id="TIGR01730">
    <property type="entry name" value="RND_mfp"/>
    <property type="match status" value="1"/>
</dbReference>
<feature type="domain" description="YknX-like C-terminal permuted SH3-like" evidence="2">
    <location>
        <begin position="318"/>
        <end position="380"/>
    </location>
</feature>
<dbReference type="STRING" id="709839.TSA66_01655"/>
<dbReference type="InterPro" id="IPR006143">
    <property type="entry name" value="RND_pump_MFP"/>
</dbReference>
<protein>
    <recommendedName>
        <fullName evidence="2">YknX-like C-terminal permuted SH3-like domain-containing protein</fullName>
    </recommendedName>
</protein>
<dbReference type="GO" id="GO:1990281">
    <property type="term" value="C:efflux pump complex"/>
    <property type="evidence" value="ECO:0007669"/>
    <property type="project" value="TreeGrafter"/>
</dbReference>
<sequence>MGALAAAALLFALLWMLFAPDPIRVELATVTQGPMQVTVDNQGQVRAHDKYVVAAPVAAGLLRVELHDGDPVQRGQLVATLDPLPMDARQRQEAVARLDAARALSREAALRVQRADTDLQLAVNERARVERLVADRFVSPQALDKAVSAESAARAERAAAKSREQAAQADVRAADAALLSADSSGEDRTLALSSPVGGYVLKVHEKSARTVAAGTPLVTIGDPARYEIVVDVLSTDAVKVKPGNTMLLEGWGGGKTLRARVRLVEPVAFTKVSALGVEEQRVNVIADPVDELGPLGDGYRIEARIVIWSDDKAVKVAGSSLFRVDGAWHVFVADGNHAREREVQVGQRNQDEAQILSGLKPGMTVVRYPNNQLADGARIAAANGEGKR</sequence>
<evidence type="ECO:0000313" key="3">
    <source>
        <dbReference type="EMBL" id="KIF83413.1"/>
    </source>
</evidence>
<dbReference type="Proteomes" id="UP000031572">
    <property type="component" value="Unassembled WGS sequence"/>
</dbReference>
<organism evidence="3 4">
    <name type="scientific">Noviherbaspirillum autotrophicum</name>
    <dbReference type="NCBI Taxonomy" id="709839"/>
    <lineage>
        <taxon>Bacteria</taxon>
        <taxon>Pseudomonadati</taxon>
        <taxon>Pseudomonadota</taxon>
        <taxon>Betaproteobacteria</taxon>
        <taxon>Burkholderiales</taxon>
        <taxon>Oxalobacteraceae</taxon>
        <taxon>Noviherbaspirillum</taxon>
    </lineage>
</organism>
<dbReference type="Gene3D" id="2.40.50.100">
    <property type="match status" value="1"/>
</dbReference>
<gene>
    <name evidence="3" type="ORF">TSA66_01655</name>
</gene>
<accession>A0A0C1Y923</accession>
<name>A0A0C1Y923_9BURK</name>
<dbReference type="PANTHER" id="PTHR30469:SF15">
    <property type="entry name" value="HLYD FAMILY OF SECRETION PROTEINS"/>
    <property type="match status" value="1"/>
</dbReference>
<comment type="caution">
    <text evidence="3">The sequence shown here is derived from an EMBL/GenBank/DDBJ whole genome shotgun (WGS) entry which is preliminary data.</text>
</comment>
<dbReference type="PANTHER" id="PTHR30469">
    <property type="entry name" value="MULTIDRUG RESISTANCE PROTEIN MDTA"/>
    <property type="match status" value="1"/>
</dbReference>
<dbReference type="SUPFAM" id="SSF111369">
    <property type="entry name" value="HlyD-like secretion proteins"/>
    <property type="match status" value="1"/>
</dbReference>
<comment type="similarity">
    <text evidence="1">Belongs to the membrane fusion protein (MFP) (TC 8.A.1) family.</text>
</comment>
<keyword evidence="4" id="KW-1185">Reference proteome</keyword>
<evidence type="ECO:0000313" key="4">
    <source>
        <dbReference type="Proteomes" id="UP000031572"/>
    </source>
</evidence>
<proteinExistence type="inferred from homology"/>
<reference evidence="3 4" key="1">
    <citation type="submission" date="2014-12" db="EMBL/GenBank/DDBJ databases">
        <title>Denitrispirillum autotrophicum gen. nov., sp. nov., Denitrifying, Facultatively Autotrophic Bacteria Isolated from Rice Paddy Soil.</title>
        <authorList>
            <person name="Ishii S."/>
            <person name="Ashida N."/>
            <person name="Ohno H."/>
            <person name="Otsuka S."/>
            <person name="Yokota A."/>
            <person name="Senoo K."/>
        </authorList>
    </citation>
    <scope>NUCLEOTIDE SEQUENCE [LARGE SCALE GENOMIC DNA]</scope>
    <source>
        <strain evidence="3 4">TSA66</strain>
    </source>
</reference>
<dbReference type="AlphaFoldDB" id="A0A0C1Y923"/>
<evidence type="ECO:0000259" key="2">
    <source>
        <dbReference type="Pfam" id="PF25989"/>
    </source>
</evidence>
<dbReference type="InterPro" id="IPR058637">
    <property type="entry name" value="YknX-like_C"/>
</dbReference>
<evidence type="ECO:0000256" key="1">
    <source>
        <dbReference type="ARBA" id="ARBA00009477"/>
    </source>
</evidence>
<dbReference type="GO" id="GO:0015562">
    <property type="term" value="F:efflux transmembrane transporter activity"/>
    <property type="evidence" value="ECO:0007669"/>
    <property type="project" value="TreeGrafter"/>
</dbReference>
<dbReference type="EMBL" id="JWJG01000028">
    <property type="protein sequence ID" value="KIF83413.1"/>
    <property type="molecule type" value="Genomic_DNA"/>
</dbReference>
<dbReference type="Gene3D" id="1.10.287.470">
    <property type="entry name" value="Helix hairpin bin"/>
    <property type="match status" value="1"/>
</dbReference>